<dbReference type="Proteomes" id="UP000186931">
    <property type="component" value="Unassembled WGS sequence"/>
</dbReference>
<comment type="pathway">
    <text evidence="5">Cofactor biosynthesis; biotin biosynthesis.</text>
</comment>
<dbReference type="GO" id="GO:0032259">
    <property type="term" value="P:methylation"/>
    <property type="evidence" value="ECO:0007669"/>
    <property type="project" value="UniProtKB-KW"/>
</dbReference>
<dbReference type="STRING" id="202956.BJN41_07655"/>
<dbReference type="GO" id="GO:0009102">
    <property type="term" value="P:biotin biosynthetic process"/>
    <property type="evidence" value="ECO:0007669"/>
    <property type="project" value="UniProtKB-UniRule"/>
</dbReference>
<dbReference type="NCBIfam" id="TIGR02072">
    <property type="entry name" value="BioC"/>
    <property type="match status" value="1"/>
</dbReference>
<dbReference type="SUPFAM" id="SSF53335">
    <property type="entry name" value="S-adenosyl-L-methionine-dependent methyltransferases"/>
    <property type="match status" value="1"/>
</dbReference>
<dbReference type="GO" id="GO:0010340">
    <property type="term" value="F:carboxyl-O-methyltransferase activity"/>
    <property type="evidence" value="ECO:0007669"/>
    <property type="project" value="UniProtKB-UniRule"/>
</dbReference>
<proteinExistence type="inferred from homology"/>
<dbReference type="CDD" id="cd02440">
    <property type="entry name" value="AdoMet_MTases"/>
    <property type="match status" value="1"/>
</dbReference>
<keyword evidence="2 5" id="KW-0808">Transferase</keyword>
<dbReference type="eggNOG" id="COG4106">
    <property type="taxonomic scope" value="Bacteria"/>
</dbReference>
<evidence type="ECO:0000256" key="2">
    <source>
        <dbReference type="ARBA" id="ARBA00022679"/>
    </source>
</evidence>
<evidence type="ECO:0000256" key="4">
    <source>
        <dbReference type="ARBA" id="ARBA00022756"/>
    </source>
</evidence>
<accession>A0A1E8E557</accession>
<sequence>MRIDKTQVAQRFARAHQSYKTHAVVQQHICQQLMAKMQKYIVQQKLSGQSPLYFKKVLEIGCGSGNLTDLLLSEFQIQHLILNDLYAEVLQAYLHHPQSTTTQIHGLIGDIEQLDFPQSLDLICSSSALQWVEDFGALLRKANQALKPQGYLCFSTFGPQNFNEIKQLTGQGLHYLSMDALQQQLKHYGFEVLRCSEQLESISFEHPKQILQHLKATGVTGTAQGQRWNKTTLTEFYRGYEQFSQQHSSQQKSYTLTYHPIYCLARRMP</sequence>
<evidence type="ECO:0000313" key="6">
    <source>
        <dbReference type="EMBL" id="OFE44403.1"/>
    </source>
</evidence>
<dbReference type="EC" id="2.1.1.197" evidence="5"/>
<evidence type="ECO:0000256" key="3">
    <source>
        <dbReference type="ARBA" id="ARBA00022691"/>
    </source>
</evidence>
<evidence type="ECO:0000313" key="7">
    <source>
        <dbReference type="Proteomes" id="UP000186931"/>
    </source>
</evidence>
<dbReference type="AlphaFoldDB" id="A0A1E8E557"/>
<dbReference type="InterPro" id="IPR029063">
    <property type="entry name" value="SAM-dependent_MTases_sf"/>
</dbReference>
<dbReference type="UniPathway" id="UPA00078"/>
<dbReference type="InterPro" id="IPR050602">
    <property type="entry name" value="Malonyl-ACP_OMT"/>
</dbReference>
<dbReference type="RefSeq" id="WP_070153112.1">
    <property type="nucleotide sequence ID" value="NZ_MKQS01000003.1"/>
</dbReference>
<reference evidence="6 7" key="1">
    <citation type="submission" date="2016-10" db="EMBL/GenBank/DDBJ databases">
        <title>Genome of airborne Acinetobacter sp. 5-2Ac02 in the hospital environment: Species near to Acinetobacter towneri.</title>
        <authorList>
            <person name="Barbosa B."/>
            <person name="Fernandez-Garcia L."/>
            <person name="Gato E."/>
            <person name="Leao R."/>
            <person name="Albano R."/>
            <person name="Fernandez B."/>
            <person name="Fernandez-Cuenca F."/>
            <person name="Marques E."/>
            <person name="Tomas M."/>
        </authorList>
    </citation>
    <scope>NUCLEOTIDE SEQUENCE [LARGE SCALE GENOMIC DNA]</scope>
    <source>
        <strain evidence="6 7">5-2Ac02</strain>
    </source>
</reference>
<protein>
    <recommendedName>
        <fullName evidence="5">Malonyl-[acyl-carrier protein] O-methyltransferase</fullName>
        <shortName evidence="5">Malonyl-ACP O-methyltransferase</shortName>
        <ecNumber evidence="5">2.1.1.197</ecNumber>
    </recommendedName>
    <alternativeName>
        <fullName evidence="5">Biotin synthesis protein BioC</fullName>
    </alternativeName>
</protein>
<evidence type="ECO:0000256" key="1">
    <source>
        <dbReference type="ARBA" id="ARBA00022603"/>
    </source>
</evidence>
<dbReference type="Pfam" id="PF13489">
    <property type="entry name" value="Methyltransf_23"/>
    <property type="match status" value="1"/>
</dbReference>
<name>A0A1E8E557_9GAMM</name>
<keyword evidence="4 5" id="KW-0093">Biotin biosynthesis</keyword>
<dbReference type="PANTHER" id="PTHR13090:SF1">
    <property type="entry name" value="ARGININE-HYDROXYLASE NDUFAF5, MITOCHONDRIAL"/>
    <property type="match status" value="1"/>
</dbReference>
<comment type="caution">
    <text evidence="6">The sequence shown here is derived from an EMBL/GenBank/DDBJ whole genome shotgun (WGS) entry which is preliminary data.</text>
</comment>
<dbReference type="InterPro" id="IPR011814">
    <property type="entry name" value="BioC"/>
</dbReference>
<dbReference type="GO" id="GO:0102130">
    <property type="term" value="F:malonyl-CoA methyltransferase activity"/>
    <property type="evidence" value="ECO:0007669"/>
    <property type="project" value="UniProtKB-EC"/>
</dbReference>
<comment type="similarity">
    <text evidence="5">Belongs to the methyltransferase superfamily.</text>
</comment>
<dbReference type="Gene3D" id="3.40.50.150">
    <property type="entry name" value="Vaccinia Virus protein VP39"/>
    <property type="match status" value="1"/>
</dbReference>
<comment type="function">
    <text evidence="5">Converts the free carboxyl group of a malonyl-thioester to its methyl ester by transfer of a methyl group from S-adenosyl-L-methionine (SAM). It allows to synthesize pimeloyl-ACP via the fatty acid synthetic pathway.</text>
</comment>
<comment type="catalytic activity">
    <reaction evidence="5">
        <text>malonyl-[ACP] + S-adenosyl-L-methionine = malonyl-[ACP] methyl ester + S-adenosyl-L-homocysteine</text>
        <dbReference type="Rhea" id="RHEA:17105"/>
        <dbReference type="Rhea" id="RHEA-COMP:9623"/>
        <dbReference type="Rhea" id="RHEA-COMP:9954"/>
        <dbReference type="ChEBI" id="CHEBI:57856"/>
        <dbReference type="ChEBI" id="CHEBI:59789"/>
        <dbReference type="ChEBI" id="CHEBI:78449"/>
        <dbReference type="ChEBI" id="CHEBI:78845"/>
        <dbReference type="EC" id="2.1.1.197"/>
    </reaction>
</comment>
<dbReference type="PANTHER" id="PTHR13090">
    <property type="entry name" value="ARGININE-HYDROXYLASE NDUFAF5, MITOCHONDRIAL"/>
    <property type="match status" value="1"/>
</dbReference>
<evidence type="ECO:0000256" key="5">
    <source>
        <dbReference type="HAMAP-Rule" id="MF_00835"/>
    </source>
</evidence>
<dbReference type="HAMAP" id="MF_00835">
    <property type="entry name" value="BioC"/>
    <property type="match status" value="1"/>
</dbReference>
<keyword evidence="1 5" id="KW-0489">Methyltransferase</keyword>
<dbReference type="EMBL" id="MKQS01000003">
    <property type="protein sequence ID" value="OFE44403.1"/>
    <property type="molecule type" value="Genomic_DNA"/>
</dbReference>
<keyword evidence="3 5" id="KW-0949">S-adenosyl-L-methionine</keyword>
<gene>
    <name evidence="5" type="primary">bioC</name>
    <name evidence="6" type="ORF">BJN41_07655</name>
</gene>
<organism evidence="6 7">
    <name type="scientific">Acinetobacter towneri</name>
    <dbReference type="NCBI Taxonomy" id="202956"/>
    <lineage>
        <taxon>Bacteria</taxon>
        <taxon>Pseudomonadati</taxon>
        <taxon>Pseudomonadota</taxon>
        <taxon>Gammaproteobacteria</taxon>
        <taxon>Moraxellales</taxon>
        <taxon>Moraxellaceae</taxon>
        <taxon>Acinetobacter</taxon>
    </lineage>
</organism>